<feature type="transmembrane region" description="Helical" evidence="2">
    <location>
        <begin position="49"/>
        <end position="71"/>
    </location>
</feature>
<evidence type="ECO:0000313" key="5">
    <source>
        <dbReference type="Proteomes" id="UP001165283"/>
    </source>
</evidence>
<accession>A0ABT0ZZ66</accession>
<organism evidence="4 5">
    <name type="scientific">Pseudonocardia humida</name>
    <dbReference type="NCBI Taxonomy" id="2800819"/>
    <lineage>
        <taxon>Bacteria</taxon>
        <taxon>Bacillati</taxon>
        <taxon>Actinomycetota</taxon>
        <taxon>Actinomycetes</taxon>
        <taxon>Pseudonocardiales</taxon>
        <taxon>Pseudonocardiaceae</taxon>
        <taxon>Pseudonocardia</taxon>
    </lineage>
</organism>
<keyword evidence="5" id="KW-1185">Reference proteome</keyword>
<evidence type="ECO:0000256" key="3">
    <source>
        <dbReference type="SAM" id="SignalP"/>
    </source>
</evidence>
<feature type="transmembrane region" description="Helical" evidence="2">
    <location>
        <begin position="130"/>
        <end position="150"/>
    </location>
</feature>
<evidence type="ECO:0000256" key="2">
    <source>
        <dbReference type="SAM" id="Phobius"/>
    </source>
</evidence>
<feature type="chain" id="PRO_5046506147" evidence="3">
    <location>
        <begin position="26"/>
        <end position="204"/>
    </location>
</feature>
<dbReference type="Proteomes" id="UP001165283">
    <property type="component" value="Unassembled WGS sequence"/>
</dbReference>
<dbReference type="InterPro" id="IPR019051">
    <property type="entry name" value="Trp_biosyn_TM_oprn/chp"/>
</dbReference>
<feature type="compositionally biased region" description="Basic and acidic residues" evidence="1">
    <location>
        <begin position="169"/>
        <end position="180"/>
    </location>
</feature>
<dbReference type="RefSeq" id="WP_252438204.1">
    <property type="nucleotide sequence ID" value="NZ_JAGSOV010000025.1"/>
</dbReference>
<gene>
    <name evidence="4" type="ORF">KDL28_12890</name>
</gene>
<feature type="signal peptide" evidence="3">
    <location>
        <begin position="1"/>
        <end position="25"/>
    </location>
</feature>
<keyword evidence="2" id="KW-1133">Transmembrane helix</keyword>
<feature type="region of interest" description="Disordered" evidence="1">
    <location>
        <begin position="161"/>
        <end position="204"/>
    </location>
</feature>
<dbReference type="EMBL" id="JAGSOV010000025">
    <property type="protein sequence ID" value="MCO1655949.1"/>
    <property type="molecule type" value="Genomic_DNA"/>
</dbReference>
<sequence length="204" mass="19704">MTAPPSPRALVAVCAALALAAAALAGSSALTWAEVSPPGRAAVPLSGGMLAPSLTGMALLALGGIASAVAMSGLLRRILGVLLVGAAVVVGLAVVPVLVGDPVAAAGGASLPGGAPVADLAGLPVTATPAPALAAAGALLLVGVGIFILLREPRLPRFGARYATGGRADPARDPDRRAWDDLDEGRDPTTGGGPAGRTGRVDDP</sequence>
<evidence type="ECO:0000313" key="4">
    <source>
        <dbReference type="EMBL" id="MCO1655949.1"/>
    </source>
</evidence>
<comment type="caution">
    <text evidence="4">The sequence shown here is derived from an EMBL/GenBank/DDBJ whole genome shotgun (WGS) entry which is preliminary data.</text>
</comment>
<feature type="transmembrane region" description="Helical" evidence="2">
    <location>
        <begin position="78"/>
        <end position="99"/>
    </location>
</feature>
<proteinExistence type="predicted"/>
<protein>
    <submittedName>
        <fullName evidence="4">Trp biosynthesis-associated membrane protein</fullName>
    </submittedName>
</protein>
<evidence type="ECO:0000256" key="1">
    <source>
        <dbReference type="SAM" id="MobiDB-lite"/>
    </source>
</evidence>
<keyword evidence="3" id="KW-0732">Signal</keyword>
<keyword evidence="2" id="KW-0472">Membrane</keyword>
<dbReference type="Pfam" id="PF09534">
    <property type="entry name" value="Trp_oprn_chp"/>
    <property type="match status" value="1"/>
</dbReference>
<reference evidence="4" key="1">
    <citation type="submission" date="2021-04" db="EMBL/GenBank/DDBJ databases">
        <title>Pseudonocardia sp. nov., isolated from sandy soil of mangrove forest.</title>
        <authorList>
            <person name="Zan Z."/>
            <person name="Huang R."/>
            <person name="Liu W."/>
        </authorList>
    </citation>
    <scope>NUCLEOTIDE SEQUENCE</scope>
    <source>
        <strain evidence="4">S2-4</strain>
    </source>
</reference>
<keyword evidence="2" id="KW-0812">Transmembrane</keyword>
<name>A0ABT0ZZ66_9PSEU</name>